<feature type="region of interest" description="Disordered" evidence="4">
    <location>
        <begin position="1"/>
        <end position="30"/>
    </location>
</feature>
<reference evidence="6 7" key="1">
    <citation type="journal article" date="2012" name="Science">
        <title>The Paleozoic origin of enzymatic lignin decomposition reconstructed from 31 fungal genomes.</title>
        <authorList>
            <person name="Floudas D."/>
            <person name="Binder M."/>
            <person name="Riley R."/>
            <person name="Barry K."/>
            <person name="Blanchette R.A."/>
            <person name="Henrissat B."/>
            <person name="Martinez A.T."/>
            <person name="Otillar R."/>
            <person name="Spatafora J.W."/>
            <person name="Yadav J.S."/>
            <person name="Aerts A."/>
            <person name="Benoit I."/>
            <person name="Boyd A."/>
            <person name="Carlson A."/>
            <person name="Copeland A."/>
            <person name="Coutinho P.M."/>
            <person name="de Vries R.P."/>
            <person name="Ferreira P."/>
            <person name="Findley K."/>
            <person name="Foster B."/>
            <person name="Gaskell J."/>
            <person name="Glotzer D."/>
            <person name="Gorecki P."/>
            <person name="Heitman J."/>
            <person name="Hesse C."/>
            <person name="Hori C."/>
            <person name="Igarashi K."/>
            <person name="Jurgens J.A."/>
            <person name="Kallen N."/>
            <person name="Kersten P."/>
            <person name="Kohler A."/>
            <person name="Kuees U."/>
            <person name="Kumar T.K.A."/>
            <person name="Kuo A."/>
            <person name="LaButti K."/>
            <person name="Larrondo L.F."/>
            <person name="Lindquist E."/>
            <person name="Ling A."/>
            <person name="Lombard V."/>
            <person name="Lucas S."/>
            <person name="Lundell T."/>
            <person name="Martin R."/>
            <person name="McLaughlin D.J."/>
            <person name="Morgenstern I."/>
            <person name="Morin E."/>
            <person name="Murat C."/>
            <person name="Nagy L.G."/>
            <person name="Nolan M."/>
            <person name="Ohm R.A."/>
            <person name="Patyshakuliyeva A."/>
            <person name="Rokas A."/>
            <person name="Ruiz-Duenas F.J."/>
            <person name="Sabat G."/>
            <person name="Salamov A."/>
            <person name="Samejima M."/>
            <person name="Schmutz J."/>
            <person name="Slot J.C."/>
            <person name="St John F."/>
            <person name="Stenlid J."/>
            <person name="Sun H."/>
            <person name="Sun S."/>
            <person name="Syed K."/>
            <person name="Tsang A."/>
            <person name="Wiebenga A."/>
            <person name="Young D."/>
            <person name="Pisabarro A."/>
            <person name="Eastwood D.C."/>
            <person name="Martin F."/>
            <person name="Cullen D."/>
            <person name="Grigoriev I.V."/>
            <person name="Hibbett D.S."/>
        </authorList>
    </citation>
    <scope>NUCLEOTIDE SEQUENCE [LARGE SCALE GENOMIC DNA]</scope>
    <source>
        <strain evidence="6 7">DJM-731 SS1</strain>
    </source>
</reference>
<keyword evidence="2" id="KW-0645">Protease</keyword>
<keyword evidence="7" id="KW-1185">Reference proteome</keyword>
<evidence type="ECO:0000256" key="4">
    <source>
        <dbReference type="SAM" id="MobiDB-lite"/>
    </source>
</evidence>
<organism evidence="6 7">
    <name type="scientific">Dacryopinax primogenitus (strain DJM 731)</name>
    <name type="common">Brown rot fungus</name>
    <dbReference type="NCBI Taxonomy" id="1858805"/>
    <lineage>
        <taxon>Eukaryota</taxon>
        <taxon>Fungi</taxon>
        <taxon>Dikarya</taxon>
        <taxon>Basidiomycota</taxon>
        <taxon>Agaricomycotina</taxon>
        <taxon>Dacrymycetes</taxon>
        <taxon>Dacrymycetales</taxon>
        <taxon>Dacrymycetaceae</taxon>
        <taxon>Dacryopinax</taxon>
    </lineage>
</organism>
<evidence type="ECO:0000313" key="7">
    <source>
        <dbReference type="Proteomes" id="UP000030653"/>
    </source>
</evidence>
<dbReference type="GO" id="GO:0008234">
    <property type="term" value="F:cysteine-type peptidase activity"/>
    <property type="evidence" value="ECO:0007669"/>
    <property type="project" value="InterPro"/>
</dbReference>
<evidence type="ECO:0000256" key="2">
    <source>
        <dbReference type="ARBA" id="ARBA00022670"/>
    </source>
</evidence>
<protein>
    <recommendedName>
        <fullName evidence="5">Ubiquitin-like protease family profile domain-containing protein</fullName>
    </recommendedName>
</protein>
<dbReference type="STRING" id="1858805.M5FPB8"/>
<dbReference type="Pfam" id="PF02902">
    <property type="entry name" value="Peptidase_C48"/>
    <property type="match status" value="1"/>
</dbReference>
<name>M5FPB8_DACPD</name>
<evidence type="ECO:0000259" key="5">
    <source>
        <dbReference type="PROSITE" id="PS50600"/>
    </source>
</evidence>
<comment type="similarity">
    <text evidence="1">Belongs to the peptidase C48 family.</text>
</comment>
<evidence type="ECO:0000256" key="3">
    <source>
        <dbReference type="ARBA" id="ARBA00022801"/>
    </source>
</evidence>
<dbReference type="PROSITE" id="PS50600">
    <property type="entry name" value="ULP_PROTEASE"/>
    <property type="match status" value="1"/>
</dbReference>
<dbReference type="InterPro" id="IPR038765">
    <property type="entry name" value="Papain-like_cys_pep_sf"/>
</dbReference>
<proteinExistence type="inferred from homology"/>
<dbReference type="Proteomes" id="UP000030653">
    <property type="component" value="Unassembled WGS sequence"/>
</dbReference>
<dbReference type="OrthoDB" id="3253684at2759"/>
<sequence length="334" mass="38145">MNPEPLPPHLGFGKVKEPVKKPAPPKKPLNKSKDLVVFDEKLVLLHLDDWHLPVDIIDLTINHSHGNRDEHIFKGATRQVSLLAKDVQQFGDTIGWLNNWNISNTVALFQQGWPASDPIVPTKPPPNKKNGEAFSCKVFSSYMWPDFDTYLRTKWMEKHVAKKLCRNVFDMEACWEHSEWLFPLHMANHWVLGHVDFVKHHIIIYDSLCHHWRLAVTMIKCMVTAITEESSQDQPGCLWVGWEAHAALVLEQQNGHDCGLWVLAQIMAVMQGVDQTSMTDAEMPQFCHWLHDNMESLSYAPVAPHAPAKEESVLLDSNETMLELVDSDKAMDLN</sequence>
<evidence type="ECO:0000313" key="6">
    <source>
        <dbReference type="EMBL" id="EJT98415.1"/>
    </source>
</evidence>
<dbReference type="RefSeq" id="XP_040625313.1">
    <property type="nucleotide sequence ID" value="XM_040769134.1"/>
</dbReference>
<evidence type="ECO:0000256" key="1">
    <source>
        <dbReference type="ARBA" id="ARBA00005234"/>
    </source>
</evidence>
<dbReference type="Gene3D" id="3.40.395.10">
    <property type="entry name" value="Adenoviral Proteinase, Chain A"/>
    <property type="match status" value="1"/>
</dbReference>
<dbReference type="AlphaFoldDB" id="M5FPB8"/>
<dbReference type="EMBL" id="JH795873">
    <property type="protein sequence ID" value="EJT98415.1"/>
    <property type="molecule type" value="Genomic_DNA"/>
</dbReference>
<dbReference type="GO" id="GO:0019783">
    <property type="term" value="F:ubiquitin-like protein peptidase activity"/>
    <property type="evidence" value="ECO:0007669"/>
    <property type="project" value="UniProtKB-ARBA"/>
</dbReference>
<keyword evidence="3" id="KW-0378">Hydrolase</keyword>
<dbReference type="GeneID" id="63684196"/>
<gene>
    <name evidence="6" type="ORF">DACRYDRAFT_110858</name>
</gene>
<dbReference type="InterPro" id="IPR003653">
    <property type="entry name" value="Peptidase_C48_C"/>
</dbReference>
<accession>M5FPB8</accession>
<dbReference type="GO" id="GO:0006508">
    <property type="term" value="P:proteolysis"/>
    <property type="evidence" value="ECO:0007669"/>
    <property type="project" value="UniProtKB-KW"/>
</dbReference>
<feature type="domain" description="Ubiquitin-like protease family profile" evidence="5">
    <location>
        <begin position="80"/>
        <end position="269"/>
    </location>
</feature>
<dbReference type="HOGENOM" id="CLU_831612_0_0_1"/>
<dbReference type="SUPFAM" id="SSF54001">
    <property type="entry name" value="Cysteine proteinases"/>
    <property type="match status" value="1"/>
</dbReference>